<evidence type="ECO:0000313" key="7">
    <source>
        <dbReference type="Proteomes" id="UP000011603"/>
    </source>
</evidence>
<evidence type="ECO:0000313" key="4">
    <source>
        <dbReference type="EMBL" id="ELZ99735.1"/>
    </source>
</evidence>
<dbReference type="PaxDb" id="523841-HFX_2500"/>
<accession>I3R7H3</accession>
<dbReference type="EMBL" id="CP039139">
    <property type="protein sequence ID" value="QCQ76379.1"/>
    <property type="molecule type" value="Genomic_DNA"/>
</dbReference>
<organism evidence="2 6">
    <name type="scientific">Haloferax mediterranei (strain ATCC 33500 / DSM 1411 / JCM 8866 / NBRC 14739 / NCIMB 2177 / R-4)</name>
    <name type="common">Halobacterium mediterranei</name>
    <dbReference type="NCBI Taxonomy" id="523841"/>
    <lineage>
        <taxon>Archaea</taxon>
        <taxon>Methanobacteriati</taxon>
        <taxon>Methanobacteriota</taxon>
        <taxon>Stenosarchaea group</taxon>
        <taxon>Halobacteria</taxon>
        <taxon>Halobacteriales</taxon>
        <taxon>Haloferacaceae</taxon>
        <taxon>Haloferax</taxon>
    </lineage>
</organism>
<reference evidence="5 9" key="6">
    <citation type="submission" date="2019-04" db="EMBL/GenBank/DDBJ databases">
        <title>Methylomes of two halophilic Archaea, Haloarcula marismortui and Haloferax mediterranei.</title>
        <authorList>
            <person name="DasSarma S."/>
            <person name="DasSarma P."/>
            <person name="DasSarma S."/>
            <person name="Fomenkov A."/>
            <person name="Vincze T."/>
            <person name="Anton B.P."/>
            <person name="Roberts R.J."/>
        </authorList>
    </citation>
    <scope>NUCLEOTIDE SEQUENCE [LARGE SCALE GENOMIC DNA]</scope>
    <source>
        <strain evidence="5">ATCC 33500</strain>
        <strain evidence="9">ATCC 33500 / DSM 1411 / JCM 8866 / NBRC 14739 / NCIMB 2177 / R-4</strain>
    </source>
</reference>
<proteinExistence type="predicted"/>
<evidence type="ECO:0000313" key="6">
    <source>
        <dbReference type="Proteomes" id="UP000006469"/>
    </source>
</evidence>
<dbReference type="KEGG" id="hme:HFX_2500"/>
<evidence type="ECO:0000313" key="3">
    <source>
        <dbReference type="EMBL" id="AHZ23560.1"/>
    </source>
</evidence>
<evidence type="ECO:0000313" key="8">
    <source>
        <dbReference type="Proteomes" id="UP000027075"/>
    </source>
</evidence>
<name>I3R7H3_HALMT</name>
<feature type="transmembrane region" description="Helical" evidence="1">
    <location>
        <begin position="40"/>
        <end position="59"/>
    </location>
</feature>
<reference evidence="2 6" key="2">
    <citation type="journal article" date="2012" name="J. Bacteriol.">
        <title>Complete genome sequence of the metabolically versatile halophilic archaeon Haloferax mediterranei, a poly(3-hydroxybutyrate-co-3-hydroxyvalerate) producer.</title>
        <authorList>
            <person name="Han J."/>
            <person name="Zhang F."/>
            <person name="Hou J."/>
            <person name="Liu X."/>
            <person name="Li M."/>
            <person name="Liu H."/>
            <person name="Cai L."/>
            <person name="Zhang B."/>
            <person name="Chen Y."/>
            <person name="Zhou J."/>
            <person name="Hu S."/>
            <person name="Xiang H."/>
        </authorList>
    </citation>
    <scope>NUCLEOTIDE SEQUENCE [LARGE SCALE GENOMIC DNA]</scope>
    <source>
        <strain evidence="6">ATCC 33500 / DSM 1411 / JCM 8866 / NBRC 14739 / NCIMB 2177 / R-4</strain>
        <strain evidence="2">CGMCC 1.2087</strain>
    </source>
</reference>
<evidence type="ECO:0000313" key="2">
    <source>
        <dbReference type="EMBL" id="AFK20183.1"/>
    </source>
</evidence>
<sequence length="78" mass="8294">MIDIIIQNMPDSQTIVIAVAAIVLVWLFRELVVEKLQTRLAMVVLGFGGVGFYAGYSVLPGFTLSLPSVSGSPPTLTA</sequence>
<gene>
    <name evidence="2" type="ordered locus">HFX_2500</name>
    <name evidence="3" type="ORF">BM92_13320</name>
    <name evidence="4" type="ORF">C439_14314</name>
    <name evidence="5" type="ORF">E6P09_14265</name>
</gene>
<keyword evidence="1" id="KW-1133">Transmembrane helix</keyword>
<keyword evidence="1" id="KW-0812">Transmembrane</keyword>
<reference evidence="3 8" key="4">
    <citation type="submission" date="2014-04" db="EMBL/GenBank/DDBJ databases">
        <title>Transcriptional profiles of Haloferax mediterranei on the basis of nitrogen availability.</title>
        <authorList>
            <person name="Bautista V."/>
        </authorList>
    </citation>
    <scope>NUCLEOTIDE SEQUENCE [LARGE SCALE GENOMIC DNA]</scope>
    <source>
        <strain evidence="3">ATCC 33500</strain>
        <strain evidence="8">ATCC 33500 / DSM 1411 / JCM 8866 / NBRC 14739 / NCIMB 2177 / R-4</strain>
    </source>
</reference>
<evidence type="ECO:0000313" key="5">
    <source>
        <dbReference type="EMBL" id="QCQ76379.1"/>
    </source>
</evidence>
<dbReference type="STRING" id="523841.HFX_2500"/>
<reference evidence="4 7" key="3">
    <citation type="journal article" date="2014" name="PLoS Genet.">
        <title>Phylogenetically driven sequencing of extremely halophilic archaea reveals strategies for static and dynamic osmo-response.</title>
        <authorList>
            <person name="Becker E.A."/>
            <person name="Seitzer P.M."/>
            <person name="Tritt A."/>
            <person name="Larsen D."/>
            <person name="Krusor M."/>
            <person name="Yao A.I."/>
            <person name="Wu D."/>
            <person name="Madern D."/>
            <person name="Eisen J.A."/>
            <person name="Darling A.E."/>
            <person name="Facciotti M.T."/>
        </authorList>
    </citation>
    <scope>NUCLEOTIDE SEQUENCE [LARGE SCALE GENOMIC DNA]</scope>
    <source>
        <strain evidence="4">ATCC 33500</strain>
        <strain evidence="7">ATCC 33500 / DSM 1411 / JCM 8866 / NBRC 14739 / NCIMB 2177 / R-4</strain>
    </source>
</reference>
<protein>
    <submittedName>
        <fullName evidence="2">Uncharacterized protein</fullName>
    </submittedName>
</protein>
<evidence type="ECO:0000313" key="9">
    <source>
        <dbReference type="Proteomes" id="UP000299011"/>
    </source>
</evidence>
<dbReference type="Proteomes" id="UP000027075">
    <property type="component" value="Chromosome"/>
</dbReference>
<dbReference type="AlphaFoldDB" id="I3R7H3"/>
<reference evidence="2" key="5">
    <citation type="submission" date="2014-05" db="EMBL/GenBank/DDBJ databases">
        <authorList>
            <person name="Wang L."/>
            <person name="Yang H."/>
            <person name="Xiang H."/>
        </authorList>
    </citation>
    <scope>NUCLEOTIDE SEQUENCE</scope>
    <source>
        <strain evidence="2">CGMCC 1.2087</strain>
    </source>
</reference>
<dbReference type="Proteomes" id="UP000299011">
    <property type="component" value="Chromosome"/>
</dbReference>
<evidence type="ECO:0000256" key="1">
    <source>
        <dbReference type="SAM" id="Phobius"/>
    </source>
</evidence>
<keyword evidence="7" id="KW-1185">Reference proteome</keyword>
<dbReference type="EMBL" id="AOLO01000011">
    <property type="protein sequence ID" value="ELZ99735.1"/>
    <property type="molecule type" value="Genomic_DNA"/>
</dbReference>
<dbReference type="EMBL" id="CP001868">
    <property type="protein sequence ID" value="AFK20183.1"/>
    <property type="molecule type" value="Genomic_DNA"/>
</dbReference>
<feature type="transmembrane region" description="Helical" evidence="1">
    <location>
        <begin position="12"/>
        <end position="28"/>
    </location>
</feature>
<dbReference type="PATRIC" id="fig|523841.21.peg.2892"/>
<dbReference type="HOGENOM" id="CLU_2613494_0_0_2"/>
<dbReference type="EMBL" id="CP007551">
    <property type="protein sequence ID" value="AHZ23560.1"/>
    <property type="molecule type" value="Genomic_DNA"/>
</dbReference>
<keyword evidence="1" id="KW-0472">Membrane</keyword>
<reference evidence="2" key="1">
    <citation type="journal article" date="2012" name="Appl. Environ. Microbiol.">
        <title>Identification of the haloarchaeal phasin (PhaP) that functions in polyhydroxyalkanoate accumulation and granule formation in Haloferax mediterranei.</title>
        <authorList>
            <person name="Cai S."/>
            <person name="Cai L."/>
            <person name="Liu H."/>
            <person name="Liu X."/>
            <person name="Han J."/>
            <person name="Zhou J."/>
            <person name="Xiang H."/>
        </authorList>
    </citation>
    <scope>NUCLEOTIDE SEQUENCE</scope>
    <source>
        <strain evidence="2">CGMCC 1.2087</strain>
    </source>
</reference>
<dbReference type="Proteomes" id="UP000011603">
    <property type="component" value="Unassembled WGS sequence"/>
</dbReference>
<dbReference type="Proteomes" id="UP000006469">
    <property type="component" value="Chromosome"/>
</dbReference>